<evidence type="ECO:0000313" key="3">
    <source>
        <dbReference type="Proteomes" id="UP001357485"/>
    </source>
</evidence>
<dbReference type="Proteomes" id="UP001357485">
    <property type="component" value="Unassembled WGS sequence"/>
</dbReference>
<dbReference type="EMBL" id="JAVRRA010016677">
    <property type="protein sequence ID" value="KAK5201362.1"/>
    <property type="molecule type" value="Genomic_DNA"/>
</dbReference>
<keyword evidence="3" id="KW-1185">Reference proteome</keyword>
<evidence type="ECO:0000256" key="1">
    <source>
        <dbReference type="SAM" id="Phobius"/>
    </source>
</evidence>
<proteinExistence type="predicted"/>
<evidence type="ECO:0000313" key="2">
    <source>
        <dbReference type="EMBL" id="KAK5201362.1"/>
    </source>
</evidence>
<organism evidence="2 3">
    <name type="scientific">Cryomyces antarcticus</name>
    <dbReference type="NCBI Taxonomy" id="329879"/>
    <lineage>
        <taxon>Eukaryota</taxon>
        <taxon>Fungi</taxon>
        <taxon>Dikarya</taxon>
        <taxon>Ascomycota</taxon>
        <taxon>Pezizomycotina</taxon>
        <taxon>Dothideomycetes</taxon>
        <taxon>Dothideomycetes incertae sedis</taxon>
        <taxon>Cryomyces</taxon>
    </lineage>
</organism>
<keyword evidence="1" id="KW-0472">Membrane</keyword>
<gene>
    <name evidence="2" type="ORF">LTR16_002937</name>
</gene>
<dbReference type="InterPro" id="IPR012589">
    <property type="entry name" value="Pmp1/Pmp2"/>
</dbReference>
<protein>
    <submittedName>
        <fullName evidence="2">Uncharacterized protein</fullName>
    </submittedName>
</protein>
<keyword evidence="1" id="KW-0812">Transmembrane</keyword>
<sequence>MVAIDQSLLARSEAQLHQLVKRKNWAAREPGVILVFCIIGVIAILLTSIFFYRKLQARRRARA</sequence>
<feature type="transmembrane region" description="Helical" evidence="1">
    <location>
        <begin position="31"/>
        <end position="52"/>
    </location>
</feature>
<name>A0ABR0LPE1_9PEZI</name>
<keyword evidence="1" id="KW-1133">Transmembrane helix</keyword>
<accession>A0ABR0LPE1</accession>
<comment type="caution">
    <text evidence="2">The sequence shown here is derived from an EMBL/GenBank/DDBJ whole genome shotgun (WGS) entry which is preliminary data.</text>
</comment>
<dbReference type="Pfam" id="PF08114">
    <property type="entry name" value="PMP1_2"/>
    <property type="match status" value="1"/>
</dbReference>
<reference evidence="2 3" key="1">
    <citation type="submission" date="2023-08" db="EMBL/GenBank/DDBJ databases">
        <title>Black Yeasts Isolated from many extreme environments.</title>
        <authorList>
            <person name="Coleine C."/>
            <person name="Stajich J.E."/>
            <person name="Selbmann L."/>
        </authorList>
    </citation>
    <scope>NUCLEOTIDE SEQUENCE [LARGE SCALE GENOMIC DNA]</scope>
    <source>
        <strain evidence="2 3">CCFEE 536</strain>
    </source>
</reference>